<protein>
    <submittedName>
        <fullName evidence="4">UBX domain-containing protein</fullName>
    </submittedName>
</protein>
<name>A0A914IDN6_GLORO</name>
<evidence type="ECO:0000259" key="2">
    <source>
        <dbReference type="PROSITE" id="PS50033"/>
    </source>
</evidence>
<dbReference type="SMART" id="SM00166">
    <property type="entry name" value="UBX"/>
    <property type="match status" value="1"/>
</dbReference>
<dbReference type="GO" id="GO:0012506">
    <property type="term" value="C:vesicle membrane"/>
    <property type="evidence" value="ECO:0007669"/>
    <property type="project" value="TreeGrafter"/>
</dbReference>
<dbReference type="Proteomes" id="UP000887572">
    <property type="component" value="Unplaced"/>
</dbReference>
<dbReference type="GO" id="GO:0005634">
    <property type="term" value="C:nucleus"/>
    <property type="evidence" value="ECO:0007669"/>
    <property type="project" value="TreeGrafter"/>
</dbReference>
<dbReference type="WBParaSite" id="Gr19_v10_g8937.t1">
    <property type="protein sequence ID" value="Gr19_v10_g8937.t1"/>
    <property type="gene ID" value="Gr19_v10_g8937"/>
</dbReference>
<reference evidence="4" key="1">
    <citation type="submission" date="2022-11" db="UniProtKB">
        <authorList>
            <consortium name="WormBaseParasite"/>
        </authorList>
    </citation>
    <scope>IDENTIFICATION</scope>
</reference>
<dbReference type="InterPro" id="IPR001012">
    <property type="entry name" value="UBX_dom"/>
</dbReference>
<dbReference type="GO" id="GO:0005737">
    <property type="term" value="C:cytoplasm"/>
    <property type="evidence" value="ECO:0007669"/>
    <property type="project" value="TreeGrafter"/>
</dbReference>
<proteinExistence type="predicted"/>
<accession>A0A914IDN6</accession>
<dbReference type="PANTHER" id="PTHR46467">
    <property type="entry name" value="TETHER CONTAINING UBX DOMAIN FOR GLUT4"/>
    <property type="match status" value="1"/>
</dbReference>
<dbReference type="GO" id="GO:0006886">
    <property type="term" value="P:intracellular protein transport"/>
    <property type="evidence" value="ECO:0007669"/>
    <property type="project" value="TreeGrafter"/>
</dbReference>
<feature type="compositionally biased region" description="Low complexity" evidence="1">
    <location>
        <begin position="248"/>
        <end position="266"/>
    </location>
</feature>
<dbReference type="Pfam" id="PF00789">
    <property type="entry name" value="UBX"/>
    <property type="match status" value="1"/>
</dbReference>
<dbReference type="Gene3D" id="3.10.20.90">
    <property type="entry name" value="Phosphatidylinositol 3-kinase Catalytic Subunit, Chain A, domain 1"/>
    <property type="match status" value="1"/>
</dbReference>
<keyword evidence="3" id="KW-1185">Reference proteome</keyword>
<dbReference type="PROSITE" id="PS50033">
    <property type="entry name" value="UBX"/>
    <property type="match status" value="1"/>
</dbReference>
<dbReference type="AlphaFoldDB" id="A0A914IDN6"/>
<feature type="region of interest" description="Disordered" evidence="1">
    <location>
        <begin position="1"/>
        <end position="32"/>
    </location>
</feature>
<dbReference type="SUPFAM" id="SSF54236">
    <property type="entry name" value="Ubiquitin-like"/>
    <property type="match status" value="1"/>
</dbReference>
<evidence type="ECO:0000313" key="4">
    <source>
        <dbReference type="WBParaSite" id="Gr19_v10_g8937.t1"/>
    </source>
</evidence>
<dbReference type="GO" id="GO:0042593">
    <property type="term" value="P:glucose homeostasis"/>
    <property type="evidence" value="ECO:0007669"/>
    <property type="project" value="TreeGrafter"/>
</dbReference>
<evidence type="ECO:0000313" key="3">
    <source>
        <dbReference type="Proteomes" id="UP000887572"/>
    </source>
</evidence>
<organism evidence="3 4">
    <name type="scientific">Globodera rostochiensis</name>
    <name type="common">Golden nematode worm</name>
    <name type="synonym">Heterodera rostochiensis</name>
    <dbReference type="NCBI Taxonomy" id="31243"/>
    <lineage>
        <taxon>Eukaryota</taxon>
        <taxon>Metazoa</taxon>
        <taxon>Ecdysozoa</taxon>
        <taxon>Nematoda</taxon>
        <taxon>Chromadorea</taxon>
        <taxon>Rhabditida</taxon>
        <taxon>Tylenchina</taxon>
        <taxon>Tylenchomorpha</taxon>
        <taxon>Tylenchoidea</taxon>
        <taxon>Heteroderidae</taxon>
        <taxon>Heteroderinae</taxon>
        <taxon>Globodera</taxon>
    </lineage>
</organism>
<dbReference type="InterPro" id="IPR029071">
    <property type="entry name" value="Ubiquitin-like_domsf"/>
</dbReference>
<evidence type="ECO:0000256" key="1">
    <source>
        <dbReference type="SAM" id="MobiDB-lite"/>
    </source>
</evidence>
<feature type="region of interest" description="Disordered" evidence="1">
    <location>
        <begin position="243"/>
        <end position="298"/>
    </location>
</feature>
<dbReference type="PANTHER" id="PTHR46467:SF1">
    <property type="entry name" value="TETHER CONTAINING UBX DOMAIN FOR GLUT4"/>
    <property type="match status" value="1"/>
</dbReference>
<feature type="domain" description="UBX" evidence="2">
    <location>
        <begin position="101"/>
        <end position="176"/>
    </location>
</feature>
<sequence length="298" mass="33092">MEKRENEIANGTGTDPGPLPSEDANLSSAPSAIQRNALLFDPTVVVEQQQQQQEEEDDNFYEIGTNDLRMMLRSLREENKKQRALLPARFVKEKDRELKQRAYKRTVVRFRLSVGHVLQAQFLSTEPVSALFKFLRDIITPTLQFELRQVPASKLRSDDATSLLDAEIAPKCVLILKIIGVDQQRNYLAANSTTTTTELSADQFFVPDHFRLCSQPEASAAAGEWLAVNTVFRPYLSTIVDKLPSDEGNSSGPGQSSSSTPSDGQGVTRTTKDDGTSLAAMSGTRTSTTELPKWLKRK</sequence>